<dbReference type="PANTHER" id="PTHR43520">
    <property type="entry name" value="ATP7, ISOFORM B"/>
    <property type="match status" value="1"/>
</dbReference>
<dbReference type="Proteomes" id="UP000593737">
    <property type="component" value="Chromosome"/>
</dbReference>
<sequence length="892" mass="95694">MSENIPSTHALSHAHAMSEIDPVCGMTVDPAKAAGSYDYKGTTYYFCAVSCLERFRADPEQVLSKKPLNLITMPAPRKPIHMMEPVRQGEIDPVCGMTVQLATAAGSYEYRDKTYYFCATRCLGKFRADPEYYLTPPEQRLPKPASVPAGATVKYVCPMDPEVSETKPGACPICGMALEPADVTVVPTRTEYTCPMHPEIVQSAPGVCPICGMALESRTVTVEEVNPELVDMTRRFWQSVVLGSPIFALMISEMMPGQPLQQLVSGRALVWFQFLLATPVVLWIGRPLFERAWASIVSRHLNMFTLIGLGTGAAYLYSVAATLVPGMFPDSFRVHGGELAVYFEPAVAIIALVLLGQVLELRARSRTSSALKALLGLAPKTARVVRNDAREEDIPLEQVQVGDRLRVRPGEKIPVDGVVLEGSSAVDESMVTGESIPVEKMSGQKVLGATVNGTGSFVMRAERIGRETLLAQIVRMVSEAQRTRAPIQRLADVVAAYFVPIVIAVAVVTFTIWAFFGPEPRMAYALLNAVAVLIIACPCALGLATPMSIMVGTGRGATAGVLIRNAEALETLAHVDILVVDKTGTLTEGKPRLMTVTPLPDFNETELLTLAAGLEQSSEHPLAAAIVTGARDKGIVPAKAQDFRSLTGKGVTGMVEGRVVTVGTERYLNESNIETTTLSAQAEPLRLEGQTVMFAAIDGKPAGLLGVADPVKSSTPEAIDLLHNEGLRIVMLTGDNQTTAEAVARRLHIDDVHAEVLPEQKAAIVKRFQSEGHVVAMAGDGINDAPALAQAQVGIAMGTGTDVAMESAGVTLVKGDLRAIARARRLSRGTMRNIRQNLFFAFVYNILGVPIAAGILYPFVGVLLSPMLASAAMTFSSVSVIANALRLRTLRL</sequence>
<keyword evidence="9 11" id="KW-1133">Transmembrane helix</keyword>
<dbReference type="AlphaFoldDB" id="A0A7S8FH53"/>
<evidence type="ECO:0000256" key="8">
    <source>
        <dbReference type="ARBA" id="ARBA00022967"/>
    </source>
</evidence>
<evidence type="ECO:0000256" key="4">
    <source>
        <dbReference type="ARBA" id="ARBA00022692"/>
    </source>
</evidence>
<evidence type="ECO:0000256" key="9">
    <source>
        <dbReference type="ARBA" id="ARBA00022989"/>
    </source>
</evidence>
<accession>A0A7S8FH53</accession>
<keyword evidence="7 11" id="KW-0067">ATP-binding</keyword>
<feature type="transmembrane region" description="Helical" evidence="11">
    <location>
        <begin position="494"/>
        <end position="516"/>
    </location>
</feature>
<evidence type="ECO:0000256" key="7">
    <source>
        <dbReference type="ARBA" id="ARBA00022840"/>
    </source>
</evidence>
<dbReference type="SUPFAM" id="SSF56784">
    <property type="entry name" value="HAD-like"/>
    <property type="match status" value="1"/>
</dbReference>
<dbReference type="PRINTS" id="PR00120">
    <property type="entry name" value="HATPASE"/>
</dbReference>
<dbReference type="GO" id="GO:0055070">
    <property type="term" value="P:copper ion homeostasis"/>
    <property type="evidence" value="ECO:0007669"/>
    <property type="project" value="TreeGrafter"/>
</dbReference>
<dbReference type="SMART" id="SM00746">
    <property type="entry name" value="TRASH"/>
    <property type="match status" value="2"/>
</dbReference>
<dbReference type="InterPro" id="IPR018303">
    <property type="entry name" value="ATPase_P-typ_P_site"/>
</dbReference>
<evidence type="ECO:0000256" key="3">
    <source>
        <dbReference type="ARBA" id="ARBA00022475"/>
    </source>
</evidence>
<evidence type="ECO:0000256" key="11">
    <source>
        <dbReference type="RuleBase" id="RU362081"/>
    </source>
</evidence>
<dbReference type="CDD" id="cd02094">
    <property type="entry name" value="P-type_ATPase_Cu-like"/>
    <property type="match status" value="1"/>
</dbReference>
<dbReference type="InterPro" id="IPR001757">
    <property type="entry name" value="P_typ_ATPase"/>
</dbReference>
<keyword evidence="10 11" id="KW-0472">Membrane</keyword>
<keyword evidence="5 11" id="KW-0479">Metal-binding</keyword>
<feature type="transmembrane region" description="Helical" evidence="11">
    <location>
        <begin position="340"/>
        <end position="359"/>
    </location>
</feature>
<dbReference type="Pfam" id="PF04945">
    <property type="entry name" value="YHS"/>
    <property type="match status" value="2"/>
</dbReference>
<dbReference type="InterPro" id="IPR011017">
    <property type="entry name" value="TRASH_dom"/>
</dbReference>
<dbReference type="InterPro" id="IPR023299">
    <property type="entry name" value="ATPase_P-typ_cyto_dom_N"/>
</dbReference>
<dbReference type="NCBIfam" id="TIGR01525">
    <property type="entry name" value="ATPase-IB_hvy"/>
    <property type="match status" value="1"/>
</dbReference>
<dbReference type="SFLD" id="SFLDS00003">
    <property type="entry name" value="Haloacid_Dehalogenase"/>
    <property type="match status" value="1"/>
</dbReference>
<evidence type="ECO:0000256" key="1">
    <source>
        <dbReference type="ARBA" id="ARBA00004651"/>
    </source>
</evidence>
<dbReference type="NCBIfam" id="TIGR01494">
    <property type="entry name" value="ATPase_P-type"/>
    <property type="match status" value="1"/>
</dbReference>
<dbReference type="InterPro" id="IPR045800">
    <property type="entry name" value="HMBD"/>
</dbReference>
<dbReference type="Gene3D" id="3.40.1110.10">
    <property type="entry name" value="Calcium-transporting ATPase, cytoplasmic domain N"/>
    <property type="match status" value="1"/>
</dbReference>
<dbReference type="GO" id="GO:0043682">
    <property type="term" value="F:P-type divalent copper transporter activity"/>
    <property type="evidence" value="ECO:0007669"/>
    <property type="project" value="TreeGrafter"/>
</dbReference>
<gene>
    <name evidence="13" type="ORF">Nkreftii_003481</name>
</gene>
<dbReference type="Gene3D" id="3.40.50.1000">
    <property type="entry name" value="HAD superfamily/HAD-like"/>
    <property type="match status" value="1"/>
</dbReference>
<proteinExistence type="inferred from homology"/>
<dbReference type="PROSITE" id="PS00154">
    <property type="entry name" value="ATPASE_E1_E2"/>
    <property type="match status" value="1"/>
</dbReference>
<dbReference type="InterPro" id="IPR036412">
    <property type="entry name" value="HAD-like_sf"/>
</dbReference>
<keyword evidence="4 11" id="KW-0812">Transmembrane</keyword>
<dbReference type="SFLD" id="SFLDF00027">
    <property type="entry name" value="p-type_atpase"/>
    <property type="match status" value="1"/>
</dbReference>
<dbReference type="SUPFAM" id="SSF81653">
    <property type="entry name" value="Calcium ATPase, transduction domain A"/>
    <property type="match status" value="1"/>
</dbReference>
<dbReference type="GO" id="GO:0005886">
    <property type="term" value="C:plasma membrane"/>
    <property type="evidence" value="ECO:0007669"/>
    <property type="project" value="UniProtKB-SubCell"/>
</dbReference>
<comment type="similarity">
    <text evidence="2 11">Belongs to the cation transport ATPase (P-type) (TC 3.A.3) family. Type IB subfamily.</text>
</comment>
<dbReference type="PRINTS" id="PR00119">
    <property type="entry name" value="CATATPASE"/>
</dbReference>
<evidence type="ECO:0000259" key="12">
    <source>
        <dbReference type="SMART" id="SM00746"/>
    </source>
</evidence>
<feature type="domain" description="TRASH" evidence="12">
    <location>
        <begin position="21"/>
        <end position="59"/>
    </location>
</feature>
<dbReference type="KEGG" id="nkf:Nkreftii_003481"/>
<evidence type="ECO:0000256" key="2">
    <source>
        <dbReference type="ARBA" id="ARBA00006024"/>
    </source>
</evidence>
<keyword evidence="6 11" id="KW-0547">Nucleotide-binding</keyword>
<dbReference type="NCBIfam" id="TIGR01511">
    <property type="entry name" value="ATPase-IB1_Cu"/>
    <property type="match status" value="1"/>
</dbReference>
<evidence type="ECO:0000256" key="6">
    <source>
        <dbReference type="ARBA" id="ARBA00022741"/>
    </source>
</evidence>
<dbReference type="InterPro" id="IPR012348">
    <property type="entry name" value="RNR-like"/>
</dbReference>
<dbReference type="InterPro" id="IPR009078">
    <property type="entry name" value="Ferritin-like_SF"/>
</dbReference>
<evidence type="ECO:0000256" key="5">
    <source>
        <dbReference type="ARBA" id="ARBA00022723"/>
    </source>
</evidence>
<feature type="transmembrane region" description="Helical" evidence="11">
    <location>
        <begin position="838"/>
        <end position="857"/>
    </location>
</feature>
<dbReference type="GO" id="GO:0016887">
    <property type="term" value="F:ATP hydrolysis activity"/>
    <property type="evidence" value="ECO:0007669"/>
    <property type="project" value="InterPro"/>
</dbReference>
<dbReference type="InterPro" id="IPR044492">
    <property type="entry name" value="P_typ_ATPase_HD_dom"/>
</dbReference>
<feature type="transmembrane region" description="Helical" evidence="11">
    <location>
        <begin position="301"/>
        <end position="320"/>
    </location>
</feature>
<evidence type="ECO:0000313" key="14">
    <source>
        <dbReference type="Proteomes" id="UP000593737"/>
    </source>
</evidence>
<dbReference type="InterPro" id="IPR059000">
    <property type="entry name" value="ATPase_P-type_domA"/>
</dbReference>
<dbReference type="Pfam" id="PF19335">
    <property type="entry name" value="HMBD"/>
    <property type="match status" value="2"/>
</dbReference>
<feature type="transmembrane region" description="Helical" evidence="11">
    <location>
        <begin position="863"/>
        <end position="885"/>
    </location>
</feature>
<comment type="subcellular location">
    <subcellularLocation>
        <location evidence="1">Cell membrane</location>
        <topology evidence="1">Multi-pass membrane protein</topology>
    </subcellularLocation>
</comment>
<dbReference type="Pfam" id="PF00122">
    <property type="entry name" value="E1-E2_ATPase"/>
    <property type="match status" value="1"/>
</dbReference>
<dbReference type="InterPro" id="IPR027256">
    <property type="entry name" value="P-typ_ATPase_IB"/>
</dbReference>
<dbReference type="GO" id="GO:0005524">
    <property type="term" value="F:ATP binding"/>
    <property type="evidence" value="ECO:0007669"/>
    <property type="project" value="UniProtKB-UniRule"/>
</dbReference>
<protein>
    <submittedName>
        <fullName evidence="13">Copper-transporting P-type ATPase</fullName>
    </submittedName>
</protein>
<evidence type="ECO:0000256" key="10">
    <source>
        <dbReference type="ARBA" id="ARBA00023136"/>
    </source>
</evidence>
<dbReference type="InterPro" id="IPR008250">
    <property type="entry name" value="ATPase_P-typ_transduc_dom_A_sf"/>
</dbReference>
<dbReference type="GO" id="GO:0060003">
    <property type="term" value="P:copper ion export"/>
    <property type="evidence" value="ECO:0007669"/>
    <property type="project" value="UniProtKB-ARBA"/>
</dbReference>
<dbReference type="SFLD" id="SFLDG00002">
    <property type="entry name" value="C1.7:_P-type_atpase_like"/>
    <property type="match status" value="1"/>
</dbReference>
<dbReference type="Gene3D" id="1.10.620.20">
    <property type="entry name" value="Ribonucleotide Reductase, subunit A"/>
    <property type="match status" value="2"/>
</dbReference>
<name>A0A7S8FH53_9BACT</name>
<organism evidence="13 14">
    <name type="scientific">Candidatus Nitrospira kreftii</name>
    <dbReference type="NCBI Taxonomy" id="2652173"/>
    <lineage>
        <taxon>Bacteria</taxon>
        <taxon>Pseudomonadati</taxon>
        <taxon>Nitrospirota</taxon>
        <taxon>Nitrospiria</taxon>
        <taxon>Nitrospirales</taxon>
        <taxon>Nitrospiraceae</taxon>
        <taxon>Nitrospira</taxon>
    </lineage>
</organism>
<dbReference type="FunFam" id="2.70.150.10:FF:000020">
    <property type="entry name" value="Copper-exporting P-type ATPase A"/>
    <property type="match status" value="1"/>
</dbReference>
<feature type="transmembrane region" description="Helical" evidence="11">
    <location>
        <begin position="522"/>
        <end position="545"/>
    </location>
</feature>
<dbReference type="InterPro" id="IPR023298">
    <property type="entry name" value="ATPase_P-typ_TM_dom_sf"/>
</dbReference>
<dbReference type="EMBL" id="CP047423">
    <property type="protein sequence ID" value="QPD05707.1"/>
    <property type="molecule type" value="Genomic_DNA"/>
</dbReference>
<feature type="transmembrane region" description="Helical" evidence="11">
    <location>
        <begin position="236"/>
        <end position="256"/>
    </location>
</feature>
<dbReference type="InterPro" id="IPR023214">
    <property type="entry name" value="HAD_sf"/>
</dbReference>
<dbReference type="Pfam" id="PF00702">
    <property type="entry name" value="Hydrolase"/>
    <property type="match status" value="1"/>
</dbReference>
<dbReference type="PANTHER" id="PTHR43520:SF8">
    <property type="entry name" value="P-TYPE CU(+) TRANSPORTER"/>
    <property type="match status" value="1"/>
</dbReference>
<dbReference type="Gene3D" id="2.70.150.10">
    <property type="entry name" value="Calcium-transporting ATPase, cytoplasmic transduction domain A"/>
    <property type="match status" value="1"/>
</dbReference>
<feature type="transmembrane region" description="Helical" evidence="11">
    <location>
        <begin position="268"/>
        <end position="289"/>
    </location>
</feature>
<dbReference type="GO" id="GO:0005507">
    <property type="term" value="F:copper ion binding"/>
    <property type="evidence" value="ECO:0007669"/>
    <property type="project" value="TreeGrafter"/>
</dbReference>
<dbReference type="SUPFAM" id="SSF81665">
    <property type="entry name" value="Calcium ATPase, transmembrane domain M"/>
    <property type="match status" value="1"/>
</dbReference>
<dbReference type="SUPFAM" id="SSF47240">
    <property type="entry name" value="Ferritin-like"/>
    <property type="match status" value="2"/>
</dbReference>
<feature type="domain" description="TRASH" evidence="12">
    <location>
        <begin position="92"/>
        <end position="130"/>
    </location>
</feature>
<dbReference type="GO" id="GO:0016491">
    <property type="term" value="F:oxidoreductase activity"/>
    <property type="evidence" value="ECO:0007669"/>
    <property type="project" value="InterPro"/>
</dbReference>
<dbReference type="InterPro" id="IPR007029">
    <property type="entry name" value="YHS_dom"/>
</dbReference>
<evidence type="ECO:0000313" key="13">
    <source>
        <dbReference type="EMBL" id="QPD05707.1"/>
    </source>
</evidence>
<keyword evidence="8" id="KW-1278">Translocase</keyword>
<reference evidence="13 14" key="1">
    <citation type="journal article" date="2020" name="ISME J.">
        <title>Enrichment and physiological characterization of a novel comammox Nitrospira indicates ammonium inhibition of complete nitrification.</title>
        <authorList>
            <person name="Sakoula D."/>
            <person name="Koch H."/>
            <person name="Frank J."/>
            <person name="Jetten M.S.M."/>
            <person name="van Kessel M.A.H.J."/>
            <person name="Lucker S."/>
        </authorList>
    </citation>
    <scope>NUCLEOTIDE SEQUENCE [LARGE SCALE GENOMIC DNA]</scope>
    <source>
        <strain evidence="13">Comreactor17</strain>
    </source>
</reference>
<keyword evidence="3 11" id="KW-1003">Cell membrane</keyword>